<dbReference type="Pfam" id="PF13468">
    <property type="entry name" value="Glyoxalase_3"/>
    <property type="match status" value="1"/>
</dbReference>
<comment type="caution">
    <text evidence="2">The sequence shown here is derived from an EMBL/GenBank/DDBJ whole genome shotgun (WGS) entry which is preliminary data.</text>
</comment>
<evidence type="ECO:0000313" key="3">
    <source>
        <dbReference type="Proteomes" id="UP000547510"/>
    </source>
</evidence>
<keyword evidence="2" id="KW-0560">Oxidoreductase</keyword>
<dbReference type="AlphaFoldDB" id="A0A841CCY2"/>
<dbReference type="Proteomes" id="UP000547510">
    <property type="component" value="Unassembled WGS sequence"/>
</dbReference>
<dbReference type="GO" id="GO:0016829">
    <property type="term" value="F:lyase activity"/>
    <property type="evidence" value="ECO:0007669"/>
    <property type="project" value="UniProtKB-KW"/>
</dbReference>
<dbReference type="GO" id="GO:0051213">
    <property type="term" value="F:dioxygenase activity"/>
    <property type="evidence" value="ECO:0007669"/>
    <property type="project" value="UniProtKB-KW"/>
</dbReference>
<protein>
    <submittedName>
        <fullName evidence="2">Catechol 2,3-dioxygenase-like lactoylglutathione lyase family enzyme</fullName>
    </submittedName>
</protein>
<dbReference type="Gene3D" id="3.10.180.10">
    <property type="entry name" value="2,3-Dihydroxybiphenyl 1,2-Dioxygenase, domain 1"/>
    <property type="match status" value="1"/>
</dbReference>
<keyword evidence="2" id="KW-0456">Lyase</keyword>
<dbReference type="RefSeq" id="WP_184687304.1">
    <property type="nucleotide sequence ID" value="NZ_JACHJN010000001.1"/>
</dbReference>
<evidence type="ECO:0000313" key="2">
    <source>
        <dbReference type="EMBL" id="MBB5953616.1"/>
    </source>
</evidence>
<accession>A0A841CCY2</accession>
<organism evidence="2 3">
    <name type="scientific">Saccharothrix tamanrassetensis</name>
    <dbReference type="NCBI Taxonomy" id="1051531"/>
    <lineage>
        <taxon>Bacteria</taxon>
        <taxon>Bacillati</taxon>
        <taxon>Actinomycetota</taxon>
        <taxon>Actinomycetes</taxon>
        <taxon>Pseudonocardiales</taxon>
        <taxon>Pseudonocardiaceae</taxon>
        <taxon>Saccharothrix</taxon>
    </lineage>
</organism>
<feature type="domain" description="Glyoxalase-like" evidence="1">
    <location>
        <begin position="8"/>
        <end position="225"/>
    </location>
</feature>
<keyword evidence="2" id="KW-0223">Dioxygenase</keyword>
<reference evidence="2 3" key="1">
    <citation type="submission" date="2020-08" db="EMBL/GenBank/DDBJ databases">
        <title>Genomic Encyclopedia of Type Strains, Phase III (KMG-III): the genomes of soil and plant-associated and newly described type strains.</title>
        <authorList>
            <person name="Whitman W."/>
        </authorList>
    </citation>
    <scope>NUCLEOTIDE SEQUENCE [LARGE SCALE GENOMIC DNA]</scope>
    <source>
        <strain evidence="2 3">CECT 8640</strain>
    </source>
</reference>
<dbReference type="SUPFAM" id="SSF54593">
    <property type="entry name" value="Glyoxalase/Bleomycin resistance protein/Dihydroxybiphenyl dioxygenase"/>
    <property type="match status" value="1"/>
</dbReference>
<name>A0A841CCY2_9PSEU</name>
<dbReference type="InterPro" id="IPR025870">
    <property type="entry name" value="Glyoxalase-like_dom"/>
</dbReference>
<dbReference type="EMBL" id="JACHJN010000001">
    <property type="protein sequence ID" value="MBB5953616.1"/>
    <property type="molecule type" value="Genomic_DNA"/>
</dbReference>
<keyword evidence="3" id="KW-1185">Reference proteome</keyword>
<proteinExistence type="predicted"/>
<gene>
    <name evidence="2" type="ORF">FHS29_000186</name>
</gene>
<dbReference type="InterPro" id="IPR029068">
    <property type="entry name" value="Glyas_Bleomycin-R_OHBP_Dase"/>
</dbReference>
<evidence type="ECO:0000259" key="1">
    <source>
        <dbReference type="Pfam" id="PF13468"/>
    </source>
</evidence>
<sequence length="324" mass="34212">MGSDITGLHHVGHVVRDMTEALALYRRLGFVVPPPGYPTMAPHGGAEPVPLGAANTHADFPRNFLELATHVREDSRIPEDAKLVPLVAPPDVLPVLLGRIGATSANLAVCLDRFEGVHILMFSSSDVDATAARLIGGEVRHGGVNTVQRPVKTDDGVRMEAVRYLEIDGARPGLEAEGRIGVVADLDPEIQGTRLLEHPNGAVSLLEAVLCVAADELAAVEARYAAYLDRTAEQDGVTRVFDLGAARLVLVTEGDLGSLLPGERPVALPALVAFTVGVRDEAPVERLLHEGGFPTRRAASGDLFVPSEAALGVAIAFRSVPQPS</sequence>